<name>A0A485L5E8_9STRA</name>
<dbReference type="AlphaFoldDB" id="A0A485L5E8"/>
<evidence type="ECO:0000256" key="1">
    <source>
        <dbReference type="SAM" id="Phobius"/>
    </source>
</evidence>
<keyword evidence="4" id="KW-1185">Reference proteome</keyword>
<dbReference type="OrthoDB" id="3900342at2759"/>
<feature type="transmembrane region" description="Helical" evidence="1">
    <location>
        <begin position="32"/>
        <end position="52"/>
    </location>
</feature>
<evidence type="ECO:0000313" key="2">
    <source>
        <dbReference type="EMBL" id="KAF0693426.1"/>
    </source>
</evidence>
<dbReference type="EMBL" id="CAADRA010005720">
    <property type="protein sequence ID" value="VFT92415.1"/>
    <property type="molecule type" value="Genomic_DNA"/>
</dbReference>
<keyword evidence="1" id="KW-0812">Transmembrane</keyword>
<gene>
    <name evidence="3" type="primary">Aste57867_15616</name>
    <name evidence="2" type="ORF">As57867_015560</name>
    <name evidence="3" type="ORF">ASTE57867_15616</name>
</gene>
<protein>
    <submittedName>
        <fullName evidence="3">Aste57867_15616 protein</fullName>
    </submittedName>
</protein>
<sequence>MCLPTSASPARWQKRPACFRLQAVCGLTRCTLGFYAGFIMGCCEVLEYILYISSMNFSLGKMLASRWPTLDANQPLVWLVATLVAMTLLSVRGKLFWRFNFALELLLVIQVAVYCVGSIPYLTKFGGGPDHAFVGGFSQWFAAFPSAMWF</sequence>
<feature type="transmembrane region" description="Helical" evidence="1">
    <location>
        <begin position="72"/>
        <end position="89"/>
    </location>
</feature>
<reference evidence="3 4" key="1">
    <citation type="submission" date="2019-03" db="EMBL/GenBank/DDBJ databases">
        <authorList>
            <person name="Gaulin E."/>
            <person name="Dumas B."/>
        </authorList>
    </citation>
    <scope>NUCLEOTIDE SEQUENCE [LARGE SCALE GENOMIC DNA]</scope>
    <source>
        <strain evidence="3">CBS 568.67</strain>
    </source>
</reference>
<accession>A0A485L5E8</accession>
<organism evidence="3 4">
    <name type="scientific">Aphanomyces stellatus</name>
    <dbReference type="NCBI Taxonomy" id="120398"/>
    <lineage>
        <taxon>Eukaryota</taxon>
        <taxon>Sar</taxon>
        <taxon>Stramenopiles</taxon>
        <taxon>Oomycota</taxon>
        <taxon>Saprolegniomycetes</taxon>
        <taxon>Saprolegniales</taxon>
        <taxon>Verrucalvaceae</taxon>
        <taxon>Aphanomyces</taxon>
    </lineage>
</organism>
<evidence type="ECO:0000313" key="3">
    <source>
        <dbReference type="EMBL" id="VFT92415.1"/>
    </source>
</evidence>
<proteinExistence type="predicted"/>
<dbReference type="EMBL" id="VJMH01005699">
    <property type="protein sequence ID" value="KAF0693426.1"/>
    <property type="molecule type" value="Genomic_DNA"/>
</dbReference>
<reference evidence="2" key="2">
    <citation type="submission" date="2019-06" db="EMBL/GenBank/DDBJ databases">
        <title>Genomics analysis of Aphanomyces spp. identifies a new class of oomycete effector associated with host adaptation.</title>
        <authorList>
            <person name="Gaulin E."/>
        </authorList>
    </citation>
    <scope>NUCLEOTIDE SEQUENCE</scope>
    <source>
        <strain evidence="2">CBS 578.67</strain>
    </source>
</reference>
<evidence type="ECO:0000313" key="4">
    <source>
        <dbReference type="Proteomes" id="UP000332933"/>
    </source>
</evidence>
<feature type="transmembrane region" description="Helical" evidence="1">
    <location>
        <begin position="101"/>
        <end position="122"/>
    </location>
</feature>
<keyword evidence="1" id="KW-0472">Membrane</keyword>
<dbReference type="Gene3D" id="1.20.1740.10">
    <property type="entry name" value="Amino acid/polyamine transporter I"/>
    <property type="match status" value="1"/>
</dbReference>
<keyword evidence="1" id="KW-1133">Transmembrane helix</keyword>
<dbReference type="Proteomes" id="UP000332933">
    <property type="component" value="Unassembled WGS sequence"/>
</dbReference>